<evidence type="ECO:0000256" key="3">
    <source>
        <dbReference type="SAM" id="MobiDB-lite"/>
    </source>
</evidence>
<evidence type="ECO:0000256" key="1">
    <source>
        <dbReference type="ARBA" id="ARBA00022801"/>
    </source>
</evidence>
<dbReference type="PANTHER" id="PTHR11373">
    <property type="entry name" value="DEOXYNUCLEOSIDE TRIPHOSPHATE TRIPHOSPHOHYDROLASE"/>
    <property type="match status" value="1"/>
</dbReference>
<reference evidence="5 6" key="1">
    <citation type="submission" date="2019-09" db="EMBL/GenBank/DDBJ databases">
        <title>Segnochrobactrum spirostomi gen. nov., sp. nov., isolated from the ciliate Spirostomum cf. yagiui and description of a novel family, Segnochrobactraceae fam. nov. within the order Rhizobiales of the class Alphaproteobacteria.</title>
        <authorList>
            <person name="Akter S."/>
            <person name="Shazib S.U.A."/>
            <person name="Shin M.K."/>
        </authorList>
    </citation>
    <scope>NUCLEOTIDE SEQUENCE [LARGE SCALE GENOMIC DNA]</scope>
    <source>
        <strain evidence="5 6">Sp-1</strain>
    </source>
</reference>
<feature type="domain" description="HD" evidence="4">
    <location>
        <begin position="78"/>
        <end position="226"/>
    </location>
</feature>
<gene>
    <name evidence="5" type="ORF">F0357_17650</name>
</gene>
<dbReference type="RefSeq" id="WP_153485175.1">
    <property type="nucleotide sequence ID" value="NZ_VWNA01000001.1"/>
</dbReference>
<feature type="region of interest" description="Disordered" evidence="3">
    <location>
        <begin position="1"/>
        <end position="48"/>
    </location>
</feature>
<name>A0A6A7Y9W4_9HYPH</name>
<evidence type="ECO:0000313" key="5">
    <source>
        <dbReference type="EMBL" id="MQT14442.1"/>
    </source>
</evidence>
<dbReference type="Gene3D" id="1.10.3210.10">
    <property type="entry name" value="Hypothetical protein af1432"/>
    <property type="match status" value="1"/>
</dbReference>
<dbReference type="HAMAP" id="MF_01212">
    <property type="entry name" value="dGTPase_type2"/>
    <property type="match status" value="1"/>
</dbReference>
<keyword evidence="1 2" id="KW-0378">Hydrolase</keyword>
<protein>
    <recommendedName>
        <fullName evidence="2">Deoxyguanosinetriphosphate triphosphohydrolase-like protein</fullName>
    </recommendedName>
</protein>
<dbReference type="SMART" id="SM00471">
    <property type="entry name" value="HDc"/>
    <property type="match status" value="1"/>
</dbReference>
<dbReference type="InterPro" id="IPR050135">
    <property type="entry name" value="dGTPase-like"/>
</dbReference>
<dbReference type="NCBIfam" id="NF002326">
    <property type="entry name" value="PRK01286.1-1"/>
    <property type="match status" value="1"/>
</dbReference>
<dbReference type="NCBIfam" id="NF002328">
    <property type="entry name" value="PRK01286.1-3"/>
    <property type="match status" value="1"/>
</dbReference>
<comment type="caution">
    <text evidence="5">The sequence shown here is derived from an EMBL/GenBank/DDBJ whole genome shotgun (WGS) entry which is preliminary data.</text>
</comment>
<dbReference type="Pfam" id="PF13286">
    <property type="entry name" value="HD_assoc"/>
    <property type="match status" value="1"/>
</dbReference>
<dbReference type="AlphaFoldDB" id="A0A6A7Y9W4"/>
<evidence type="ECO:0000256" key="2">
    <source>
        <dbReference type="HAMAP-Rule" id="MF_01212"/>
    </source>
</evidence>
<dbReference type="GO" id="GO:0008832">
    <property type="term" value="F:dGTPase activity"/>
    <property type="evidence" value="ECO:0007669"/>
    <property type="project" value="TreeGrafter"/>
</dbReference>
<dbReference type="Proteomes" id="UP000332515">
    <property type="component" value="Unassembled WGS sequence"/>
</dbReference>
<evidence type="ECO:0000313" key="6">
    <source>
        <dbReference type="Proteomes" id="UP000332515"/>
    </source>
</evidence>
<accession>A0A6A7Y9W4</accession>
<dbReference type="InterPro" id="IPR003607">
    <property type="entry name" value="HD/PDEase_dom"/>
</dbReference>
<keyword evidence="6" id="KW-1185">Reference proteome</keyword>
<dbReference type="InterPro" id="IPR006674">
    <property type="entry name" value="HD_domain"/>
</dbReference>
<sequence>MPPGARTARRRIREARLKAPFAADPARSRGRRLPEPPSASRTPFQRDRDRILHSTAFRRLTHKTQVFVSHEGDHFRTRLTHTLEVAQIARSIARTLGLDEDLTEAVALAHDLGHTPFGHEGEDVLDACLAGHGGFDHNAQSLRIVTRLERRYADFDGLNLSWETLEGIVKHNGPLIDAAGAPIGRYAARGLPHVLATHAEATDLDLATYPSAEAQVAAIADDIAYDAHDVDDGVRAGLFDVDELEGVALVAPLLAEIRAHPRLDRSRTVHELVRAIVGALVEDAVSETRARIARYAPARIEDIRAMPEALVGFSAAMAPRESELKAFLFRRMYRHPQVLAVRHEAGRVVRQLYEAFTAVPEALPAPWSRDLAGLDETSFHRRVGDYIAGMTDRYALQEHRRLFDDTPDLR</sequence>
<dbReference type="InterPro" id="IPR026875">
    <property type="entry name" value="PHydrolase_assoc_dom"/>
</dbReference>
<proteinExistence type="inferred from homology"/>
<dbReference type="PANTHER" id="PTHR11373:SF43">
    <property type="entry name" value="DEOXYGUANOSINETRIPHOSPHATE TRIPHOSPHOHYDROLASE-LIKE PROTEIN"/>
    <property type="match status" value="1"/>
</dbReference>
<comment type="similarity">
    <text evidence="2">Belongs to the dGTPase family. Type 2 subfamily.</text>
</comment>
<organism evidence="5 6">
    <name type="scientific">Segnochrobactrum spirostomi</name>
    <dbReference type="NCBI Taxonomy" id="2608987"/>
    <lineage>
        <taxon>Bacteria</taxon>
        <taxon>Pseudomonadati</taxon>
        <taxon>Pseudomonadota</taxon>
        <taxon>Alphaproteobacteria</taxon>
        <taxon>Hyphomicrobiales</taxon>
        <taxon>Segnochrobactraceae</taxon>
        <taxon>Segnochrobactrum</taxon>
    </lineage>
</organism>
<dbReference type="InterPro" id="IPR006261">
    <property type="entry name" value="dGTPase"/>
</dbReference>
<dbReference type="CDD" id="cd00077">
    <property type="entry name" value="HDc"/>
    <property type="match status" value="1"/>
</dbReference>
<dbReference type="PROSITE" id="PS51831">
    <property type="entry name" value="HD"/>
    <property type="match status" value="1"/>
</dbReference>
<dbReference type="EMBL" id="VWNA01000001">
    <property type="protein sequence ID" value="MQT14442.1"/>
    <property type="molecule type" value="Genomic_DNA"/>
</dbReference>
<dbReference type="SUPFAM" id="SSF109604">
    <property type="entry name" value="HD-domain/PDEase-like"/>
    <property type="match status" value="1"/>
</dbReference>
<dbReference type="GO" id="GO:0006203">
    <property type="term" value="P:dGTP catabolic process"/>
    <property type="evidence" value="ECO:0007669"/>
    <property type="project" value="TreeGrafter"/>
</dbReference>
<dbReference type="Pfam" id="PF01966">
    <property type="entry name" value="HD"/>
    <property type="match status" value="1"/>
</dbReference>
<dbReference type="NCBIfam" id="TIGR01353">
    <property type="entry name" value="dGTP_triPase"/>
    <property type="match status" value="1"/>
</dbReference>
<dbReference type="InterPro" id="IPR023023">
    <property type="entry name" value="dNTPase_2"/>
</dbReference>
<evidence type="ECO:0000259" key="4">
    <source>
        <dbReference type="PROSITE" id="PS51831"/>
    </source>
</evidence>